<dbReference type="EMBL" id="BART01032990">
    <property type="protein sequence ID" value="GAH16535.1"/>
    <property type="molecule type" value="Genomic_DNA"/>
</dbReference>
<evidence type="ECO:0000313" key="1">
    <source>
        <dbReference type="EMBL" id="GAH16535.1"/>
    </source>
</evidence>
<dbReference type="Gene3D" id="2.60.120.200">
    <property type="match status" value="1"/>
</dbReference>
<organism evidence="1">
    <name type="scientific">marine sediment metagenome</name>
    <dbReference type="NCBI Taxonomy" id="412755"/>
    <lineage>
        <taxon>unclassified sequences</taxon>
        <taxon>metagenomes</taxon>
        <taxon>ecological metagenomes</taxon>
    </lineage>
</organism>
<gene>
    <name evidence="1" type="ORF">S01H4_56846</name>
</gene>
<dbReference type="InterPro" id="IPR013320">
    <property type="entry name" value="ConA-like_dom_sf"/>
</dbReference>
<accession>X1E856</accession>
<sequence length="237" mass="26071">SRVNQRITASISGYRRYDVGSLYQGAWTHICAVYDGTLGDSNRFLVYINGELDSASYAAGTIVSTSGNLNIGKRMSTSRWLYGIIDELRISSVARSSDWFITQFNNQNNPSNFYSVGPEQVTYHQAQIYAVDLYGNAVPNANISMFRNTNLVQSGVTTSEGSVLFENITQAEYNFTVEITSDIGNHIEIVNKTTILIDKALQTINLKCNVSTNSFTIIDVDGTPVDSGWVLVGNSTD</sequence>
<protein>
    <recommendedName>
        <fullName evidence="2">LamG-like jellyroll fold domain-containing protein</fullName>
    </recommendedName>
</protein>
<feature type="non-terminal residue" evidence="1">
    <location>
        <position position="1"/>
    </location>
</feature>
<reference evidence="1" key="1">
    <citation type="journal article" date="2014" name="Front. Microbiol.">
        <title>High frequency of phylogenetically diverse reductive dehalogenase-homologous genes in deep subseafloor sedimentary metagenomes.</title>
        <authorList>
            <person name="Kawai M."/>
            <person name="Futagami T."/>
            <person name="Toyoda A."/>
            <person name="Takaki Y."/>
            <person name="Nishi S."/>
            <person name="Hori S."/>
            <person name="Arai W."/>
            <person name="Tsubouchi T."/>
            <person name="Morono Y."/>
            <person name="Uchiyama I."/>
            <person name="Ito T."/>
            <person name="Fujiyama A."/>
            <person name="Inagaki F."/>
            <person name="Takami H."/>
        </authorList>
    </citation>
    <scope>NUCLEOTIDE SEQUENCE</scope>
    <source>
        <strain evidence="1">Expedition CK06-06</strain>
    </source>
</reference>
<dbReference type="AlphaFoldDB" id="X1E856"/>
<evidence type="ECO:0008006" key="2">
    <source>
        <dbReference type="Google" id="ProtNLM"/>
    </source>
</evidence>
<proteinExistence type="predicted"/>
<comment type="caution">
    <text evidence="1">The sequence shown here is derived from an EMBL/GenBank/DDBJ whole genome shotgun (WGS) entry which is preliminary data.</text>
</comment>
<dbReference type="Pfam" id="PF13385">
    <property type="entry name" value="Laminin_G_3"/>
    <property type="match status" value="1"/>
</dbReference>
<dbReference type="SUPFAM" id="SSF49899">
    <property type="entry name" value="Concanavalin A-like lectins/glucanases"/>
    <property type="match status" value="1"/>
</dbReference>
<feature type="non-terminal residue" evidence="1">
    <location>
        <position position="237"/>
    </location>
</feature>
<name>X1E856_9ZZZZ</name>
<dbReference type="SUPFAM" id="SSF49478">
    <property type="entry name" value="Cna protein B-type domain"/>
    <property type="match status" value="1"/>
</dbReference>